<sequence precursor="true">MKRRLLIFWIPILFSAALTLAVDDQTWLSSDDGMDSVTSQRTLCLNGVVDKSNPPIKLVSNQNETTNEPLIASITNETLWRNRDGTSQTWFHPRACMMPGKDGQAVALMTLQPIGGSDYFGQVHWSMSSDLGKTWTDPEPIASLDRDPIPGREDDLTAAVCDVVPQYHPKTDSVLAMGHVVFYKGDYFARKEQLSRYPVYVTRNRDGIWSERKVLQWDDPRGHHIYSNGCGQRVVLPGGDVLMSFTYGPREVNRMVSGVRNSFDGDRLKVKEVGPALHNNKGRGLLEPSVARFGGKYWITLRAEDNRGYVSVSDDGIHYDEKRAWTWDDGKPVEMSTTQQHWMTHSDGLFLVYTRRDESNKNVMRWRSPLWIAQVDLERRCLIKASELVVLPLVGDGVDEPDQVALMGNFHVTHASPEESWVTVGEWMPRNGYRGDVLLARVRWSTPNRLPLW</sequence>
<feature type="signal peptide" evidence="1">
    <location>
        <begin position="1"/>
        <end position="21"/>
    </location>
</feature>
<dbReference type="AlphaFoldDB" id="A0A5C5ZGW5"/>
<dbReference type="OrthoDB" id="263988at2"/>
<dbReference type="SUPFAM" id="SSF50939">
    <property type="entry name" value="Sialidases"/>
    <property type="match status" value="1"/>
</dbReference>
<evidence type="ECO:0008006" key="4">
    <source>
        <dbReference type="Google" id="ProtNLM"/>
    </source>
</evidence>
<keyword evidence="1" id="KW-0732">Signal</keyword>
<organism evidence="2 3">
    <name type="scientific">Neorhodopirellula pilleata</name>
    <dbReference type="NCBI Taxonomy" id="2714738"/>
    <lineage>
        <taxon>Bacteria</taxon>
        <taxon>Pseudomonadati</taxon>
        <taxon>Planctomycetota</taxon>
        <taxon>Planctomycetia</taxon>
        <taxon>Pirellulales</taxon>
        <taxon>Pirellulaceae</taxon>
        <taxon>Neorhodopirellula</taxon>
    </lineage>
</organism>
<dbReference type="Gene3D" id="2.120.10.10">
    <property type="match status" value="1"/>
</dbReference>
<evidence type="ECO:0000256" key="1">
    <source>
        <dbReference type="SAM" id="SignalP"/>
    </source>
</evidence>
<dbReference type="Proteomes" id="UP000316213">
    <property type="component" value="Unassembled WGS sequence"/>
</dbReference>
<dbReference type="InterPro" id="IPR036278">
    <property type="entry name" value="Sialidase_sf"/>
</dbReference>
<dbReference type="CDD" id="cd15482">
    <property type="entry name" value="Sialidase_non-viral"/>
    <property type="match status" value="1"/>
</dbReference>
<accession>A0A5C5ZGW5</accession>
<feature type="chain" id="PRO_5022897940" description="Sialidase domain-containing protein" evidence="1">
    <location>
        <begin position="22"/>
        <end position="453"/>
    </location>
</feature>
<dbReference type="RefSeq" id="WP_146582708.1">
    <property type="nucleotide sequence ID" value="NZ_SJPM01000036.1"/>
</dbReference>
<reference evidence="2 3" key="1">
    <citation type="submission" date="2019-02" db="EMBL/GenBank/DDBJ databases">
        <title>Deep-cultivation of Planctomycetes and their phenomic and genomic characterization uncovers novel biology.</title>
        <authorList>
            <person name="Wiegand S."/>
            <person name="Jogler M."/>
            <person name="Boedeker C."/>
            <person name="Pinto D."/>
            <person name="Vollmers J."/>
            <person name="Rivas-Marin E."/>
            <person name="Kohn T."/>
            <person name="Peeters S.H."/>
            <person name="Heuer A."/>
            <person name="Rast P."/>
            <person name="Oberbeckmann S."/>
            <person name="Bunk B."/>
            <person name="Jeske O."/>
            <person name="Meyerdierks A."/>
            <person name="Storesund J.E."/>
            <person name="Kallscheuer N."/>
            <person name="Luecker S."/>
            <person name="Lage O.M."/>
            <person name="Pohl T."/>
            <person name="Merkel B.J."/>
            <person name="Hornburger P."/>
            <person name="Mueller R.-W."/>
            <person name="Bruemmer F."/>
            <person name="Labrenz M."/>
            <person name="Spormann A.M."/>
            <person name="Op Den Camp H."/>
            <person name="Overmann J."/>
            <person name="Amann R."/>
            <person name="Jetten M.S.M."/>
            <person name="Mascher T."/>
            <person name="Medema M.H."/>
            <person name="Devos D.P."/>
            <person name="Kaster A.-K."/>
            <person name="Ovreas L."/>
            <person name="Rohde M."/>
            <person name="Galperin M.Y."/>
            <person name="Jogler C."/>
        </authorList>
    </citation>
    <scope>NUCLEOTIDE SEQUENCE [LARGE SCALE GENOMIC DNA]</scope>
    <source>
        <strain evidence="2 3">Pla100</strain>
    </source>
</reference>
<dbReference type="EMBL" id="SJPM01000036">
    <property type="protein sequence ID" value="TWT86355.1"/>
    <property type="molecule type" value="Genomic_DNA"/>
</dbReference>
<proteinExistence type="predicted"/>
<comment type="caution">
    <text evidence="2">The sequence shown here is derived from an EMBL/GenBank/DDBJ whole genome shotgun (WGS) entry which is preliminary data.</text>
</comment>
<gene>
    <name evidence="2" type="ORF">Pla100_61040</name>
</gene>
<keyword evidence="3" id="KW-1185">Reference proteome</keyword>
<evidence type="ECO:0000313" key="2">
    <source>
        <dbReference type="EMBL" id="TWT86355.1"/>
    </source>
</evidence>
<protein>
    <recommendedName>
        <fullName evidence="4">Sialidase domain-containing protein</fullName>
    </recommendedName>
</protein>
<name>A0A5C5ZGW5_9BACT</name>
<evidence type="ECO:0000313" key="3">
    <source>
        <dbReference type="Proteomes" id="UP000316213"/>
    </source>
</evidence>